<evidence type="ECO:0000259" key="3">
    <source>
        <dbReference type="PROSITE" id="PS50102"/>
    </source>
</evidence>
<dbReference type="InterPro" id="IPR008942">
    <property type="entry name" value="ENTH_VHS"/>
</dbReference>
<evidence type="ECO:0000256" key="1">
    <source>
        <dbReference type="ARBA" id="ARBA00022884"/>
    </source>
</evidence>
<reference evidence="5 7" key="2">
    <citation type="journal article" date="2013" name="Nature">
        <title>Insights into bilaterian evolution from three spiralian genomes.</title>
        <authorList>
            <person name="Simakov O."/>
            <person name="Marletaz F."/>
            <person name="Cho S.J."/>
            <person name="Edsinger-Gonzales E."/>
            <person name="Havlak P."/>
            <person name="Hellsten U."/>
            <person name="Kuo D.H."/>
            <person name="Larsson T."/>
            <person name="Lv J."/>
            <person name="Arendt D."/>
            <person name="Savage R."/>
            <person name="Osoegawa K."/>
            <person name="de Jong P."/>
            <person name="Grimwood J."/>
            <person name="Chapman J.A."/>
            <person name="Shapiro H."/>
            <person name="Aerts A."/>
            <person name="Otillar R.P."/>
            <person name="Terry A.Y."/>
            <person name="Boore J.L."/>
            <person name="Grigoriev I.V."/>
            <person name="Lindberg D.R."/>
            <person name="Seaver E.C."/>
            <person name="Weisblat D.A."/>
            <person name="Putnam N.H."/>
            <person name="Rokhsar D.S."/>
        </authorList>
    </citation>
    <scope>NUCLEOTIDE SEQUENCE</scope>
    <source>
        <strain evidence="5 7">I ESC-2004</strain>
    </source>
</reference>
<dbReference type="GO" id="GO:0003723">
    <property type="term" value="F:RNA binding"/>
    <property type="evidence" value="ECO:0007669"/>
    <property type="project" value="UniProtKB-UniRule"/>
</dbReference>
<evidence type="ECO:0000259" key="4">
    <source>
        <dbReference type="PROSITE" id="PS51391"/>
    </source>
</evidence>
<dbReference type="STRING" id="283909.R7ULV1"/>
<protein>
    <recommendedName>
        <fullName evidence="8">CID domain-containing protein</fullName>
    </recommendedName>
</protein>
<dbReference type="Gene3D" id="1.25.40.90">
    <property type="match status" value="1"/>
</dbReference>
<dbReference type="Gene3D" id="3.30.70.330">
    <property type="match status" value="1"/>
</dbReference>
<reference evidence="7" key="1">
    <citation type="submission" date="2012-12" db="EMBL/GenBank/DDBJ databases">
        <authorList>
            <person name="Hellsten U."/>
            <person name="Grimwood J."/>
            <person name="Chapman J.A."/>
            <person name="Shapiro H."/>
            <person name="Aerts A."/>
            <person name="Otillar R.P."/>
            <person name="Terry A.Y."/>
            <person name="Boore J.L."/>
            <person name="Simakov O."/>
            <person name="Marletaz F."/>
            <person name="Cho S.-J."/>
            <person name="Edsinger-Gonzales E."/>
            <person name="Havlak P."/>
            <person name="Kuo D.-H."/>
            <person name="Larsson T."/>
            <person name="Lv J."/>
            <person name="Arendt D."/>
            <person name="Savage R."/>
            <person name="Osoegawa K."/>
            <person name="de Jong P."/>
            <person name="Lindberg D.R."/>
            <person name="Seaver E.C."/>
            <person name="Weisblat D.A."/>
            <person name="Putnam N.H."/>
            <person name="Grigoriev I.V."/>
            <person name="Rokhsar D.S."/>
        </authorList>
    </citation>
    <scope>NUCLEOTIDE SEQUENCE</scope>
    <source>
        <strain evidence="7">I ESC-2004</strain>
    </source>
</reference>
<dbReference type="InterPro" id="IPR012677">
    <property type="entry name" value="Nucleotide-bd_a/b_plait_sf"/>
</dbReference>
<dbReference type="PROSITE" id="PS50102">
    <property type="entry name" value="RRM"/>
    <property type="match status" value="1"/>
</dbReference>
<dbReference type="InterPro" id="IPR000504">
    <property type="entry name" value="RRM_dom"/>
</dbReference>
<organism evidence="5">
    <name type="scientific">Capitella teleta</name>
    <name type="common">Polychaete worm</name>
    <dbReference type="NCBI Taxonomy" id="283909"/>
    <lineage>
        <taxon>Eukaryota</taxon>
        <taxon>Metazoa</taxon>
        <taxon>Spiralia</taxon>
        <taxon>Lophotrochozoa</taxon>
        <taxon>Annelida</taxon>
        <taxon>Polychaeta</taxon>
        <taxon>Sedentaria</taxon>
        <taxon>Scolecida</taxon>
        <taxon>Capitellidae</taxon>
        <taxon>Capitella</taxon>
    </lineage>
</organism>
<feature type="domain" description="RRM" evidence="3">
    <location>
        <begin position="141"/>
        <end position="213"/>
    </location>
</feature>
<dbReference type="InterPro" id="IPR051485">
    <property type="entry name" value="SR-CTD_assoc_factor"/>
</dbReference>
<keyword evidence="1 2" id="KW-0694">RNA-binding</keyword>
<evidence type="ECO:0000313" key="7">
    <source>
        <dbReference type="Proteomes" id="UP000014760"/>
    </source>
</evidence>
<evidence type="ECO:0000313" key="5">
    <source>
        <dbReference type="EMBL" id="ELU07509.1"/>
    </source>
</evidence>
<dbReference type="PANTHER" id="PTHR23140">
    <property type="entry name" value="RNA PROCESSING PROTEIN LD23810P"/>
    <property type="match status" value="1"/>
</dbReference>
<dbReference type="PANTHER" id="PTHR23140:SF4">
    <property type="entry name" value="PROTEIN CBR-NRD-1"/>
    <property type="match status" value="1"/>
</dbReference>
<evidence type="ECO:0008006" key="8">
    <source>
        <dbReference type="Google" id="ProtNLM"/>
    </source>
</evidence>
<sequence>QLSSVCEARPPISRAKMAAITKSAIKGIKFYKHIVQSVEKFIHKGRPEFKVPGLYVMDSIVRQSRHQFSSEKDVFGPRFSKNIVRTFQFLFQCKGDDRSKVIRVLNLWQKNSVFPPAVIQPLLDLATDPTSTEKHMTVCSTTIWIGHLSKNTTQDNIMDEMVNYGEVHSVNLVPPRGCAYVCLSSRKDASRALSKLKGVKLLGNTLKVAWATNKGILESKWKHLWDVDQGSTFIPWDDLPDNISLDELTEGGVIDPETIPKRLRSEFSVIHTVL</sequence>
<dbReference type="SUPFAM" id="SSF54928">
    <property type="entry name" value="RNA-binding domain, RBD"/>
    <property type="match status" value="1"/>
</dbReference>
<dbReference type="SMART" id="SM00582">
    <property type="entry name" value="RPR"/>
    <property type="match status" value="1"/>
</dbReference>
<gene>
    <name evidence="5" type="ORF">CAPTEDRAFT_122321</name>
</gene>
<dbReference type="OMA" id="NIVITFH"/>
<dbReference type="EMBL" id="AMQN01007054">
    <property type="status" value="NOT_ANNOTATED_CDS"/>
    <property type="molecule type" value="Genomic_DNA"/>
</dbReference>
<dbReference type="Pfam" id="PF00076">
    <property type="entry name" value="RRM_1"/>
    <property type="match status" value="1"/>
</dbReference>
<dbReference type="Proteomes" id="UP000014760">
    <property type="component" value="Unassembled WGS sequence"/>
</dbReference>
<dbReference type="EMBL" id="KB299856">
    <property type="protein sequence ID" value="ELU07509.1"/>
    <property type="molecule type" value="Genomic_DNA"/>
</dbReference>
<dbReference type="GO" id="GO:0005634">
    <property type="term" value="C:nucleus"/>
    <property type="evidence" value="ECO:0007669"/>
    <property type="project" value="TreeGrafter"/>
</dbReference>
<dbReference type="SMART" id="SM00360">
    <property type="entry name" value="RRM"/>
    <property type="match status" value="1"/>
</dbReference>
<evidence type="ECO:0000313" key="6">
    <source>
        <dbReference type="EnsemblMetazoa" id="CapteP122321"/>
    </source>
</evidence>
<dbReference type="AlphaFoldDB" id="R7ULV1"/>
<keyword evidence="7" id="KW-1185">Reference proteome</keyword>
<dbReference type="PROSITE" id="PS51391">
    <property type="entry name" value="CID"/>
    <property type="match status" value="1"/>
</dbReference>
<accession>R7ULV1</accession>
<reference evidence="6" key="3">
    <citation type="submission" date="2015-06" db="UniProtKB">
        <authorList>
            <consortium name="EnsemblMetazoa"/>
        </authorList>
    </citation>
    <scope>IDENTIFICATION</scope>
</reference>
<dbReference type="EnsemblMetazoa" id="CapteT122321">
    <property type="protein sequence ID" value="CapteP122321"/>
    <property type="gene ID" value="CapteG122321"/>
</dbReference>
<dbReference type="Pfam" id="PF04818">
    <property type="entry name" value="CID"/>
    <property type="match status" value="1"/>
</dbReference>
<dbReference type="InterPro" id="IPR006569">
    <property type="entry name" value="CID_dom"/>
</dbReference>
<feature type="non-terminal residue" evidence="5">
    <location>
        <position position="1"/>
    </location>
</feature>
<dbReference type="HOGENOM" id="CLU_1084050_0_0_1"/>
<dbReference type="OrthoDB" id="79367at2759"/>
<dbReference type="FunFam" id="1.25.40.90:FF:000004">
    <property type="entry name" value="splicing factor, arginine/serine-rich 15"/>
    <property type="match status" value="1"/>
</dbReference>
<evidence type="ECO:0000256" key="2">
    <source>
        <dbReference type="PROSITE-ProRule" id="PRU00176"/>
    </source>
</evidence>
<dbReference type="InterPro" id="IPR035979">
    <property type="entry name" value="RBD_domain_sf"/>
</dbReference>
<dbReference type="SUPFAM" id="SSF48464">
    <property type="entry name" value="ENTH/VHS domain"/>
    <property type="match status" value="1"/>
</dbReference>
<name>R7ULV1_CAPTE</name>
<proteinExistence type="predicted"/>
<feature type="domain" description="CID" evidence="4">
    <location>
        <begin position="1"/>
        <end position="130"/>
    </location>
</feature>